<evidence type="ECO:0000313" key="3">
    <source>
        <dbReference type="Proteomes" id="UP000002605"/>
    </source>
</evidence>
<dbReference type="GO" id="GO:0005777">
    <property type="term" value="C:peroxisome"/>
    <property type="evidence" value="ECO:0007669"/>
    <property type="project" value="InterPro"/>
</dbReference>
<keyword evidence="3" id="KW-1185">Reference proteome</keyword>
<name>B9WIM0_CANDC</name>
<protein>
    <recommendedName>
        <fullName evidence="4">Serine protease</fullName>
    </recommendedName>
</protein>
<evidence type="ECO:0000313" key="1">
    <source>
        <dbReference type="CGD" id="CAL0000164076"/>
    </source>
</evidence>
<dbReference type="Proteomes" id="UP000002605">
    <property type="component" value="Chromosome 6"/>
</dbReference>
<evidence type="ECO:0008006" key="4">
    <source>
        <dbReference type="Google" id="ProtNLM"/>
    </source>
</evidence>
<dbReference type="eggNOG" id="ENOG502S5HP">
    <property type="taxonomic scope" value="Eukaryota"/>
</dbReference>
<dbReference type="VEuPathDB" id="FungiDB:CD36_61580"/>
<organism evidence="2 3">
    <name type="scientific">Candida dubliniensis (strain CD36 / ATCC MYA-646 / CBS 7987 / NCPF 3949 / NRRL Y-17841)</name>
    <name type="common">Yeast</name>
    <dbReference type="NCBI Taxonomy" id="573826"/>
    <lineage>
        <taxon>Eukaryota</taxon>
        <taxon>Fungi</taxon>
        <taxon>Dikarya</taxon>
        <taxon>Ascomycota</taxon>
        <taxon>Saccharomycotina</taxon>
        <taxon>Pichiomycetes</taxon>
        <taxon>Debaryomycetaceae</taxon>
        <taxon>Candida/Lodderomyces clade</taxon>
        <taxon>Candida</taxon>
    </lineage>
</organism>
<gene>
    <name evidence="1" type="ordered locus">Cd36_61580</name>
    <name evidence="2" type="ORF">CD36_61580</name>
</gene>
<dbReference type="CGD" id="CAL0000164076">
    <property type="gene designation" value="Cd36_61580"/>
</dbReference>
<dbReference type="InterPro" id="IPR009003">
    <property type="entry name" value="Peptidase_S1_PA"/>
</dbReference>
<dbReference type="SUPFAM" id="SSF50494">
    <property type="entry name" value="Trypsin-like serine proteases"/>
    <property type="match status" value="1"/>
</dbReference>
<dbReference type="AlphaFoldDB" id="B9WIM0"/>
<dbReference type="HOGENOM" id="CLU_038715_0_0_1"/>
<dbReference type="RefSeq" id="XP_002420932.1">
    <property type="nucleotide sequence ID" value="XM_002420887.1"/>
</dbReference>
<dbReference type="PANTHER" id="PTHR21004:SF0">
    <property type="entry name" value="PEROXISOMAL LEADER PEPTIDE-PROCESSING PROTEASE"/>
    <property type="match status" value="1"/>
</dbReference>
<dbReference type="PANTHER" id="PTHR21004">
    <property type="entry name" value="SERINE PROTEASE-RELATED"/>
    <property type="match status" value="1"/>
</dbReference>
<dbReference type="OrthoDB" id="17845at2759"/>
<dbReference type="KEGG" id="cdu:CD36_61580"/>
<proteinExistence type="predicted"/>
<evidence type="ECO:0000313" key="2">
    <source>
        <dbReference type="EMBL" id="CAX41086.1"/>
    </source>
</evidence>
<dbReference type="GO" id="GO:0016485">
    <property type="term" value="P:protein processing"/>
    <property type="evidence" value="ECO:0007669"/>
    <property type="project" value="InterPro"/>
</dbReference>
<accession>B9WIM0</accession>
<sequence length="533" mass="60323">MRFQYNPVIIRYQDKKEIYASSGIHLIIKPNKPSPENVNDNNSIIDEFFLTINHIPDLSRFQILISENYLPTTDKTVDQVVWYKGKLDKVYDLPFDKFTGFNVFPFDSFNHTLQQKINLIKIQCTNINNLSIPMNQFDISENINVGDKINIICQPFILTNSLIFQKFKCQSDIIGKLFIKDSIDDNFHYLLSDLKYLDDIHGGIVISKSNEKIIGLVFGNLRKLNGDGDLTVIIPIEKVMELIGLPNPTTSFKSSSLSSQIYSSVIQPKINPSRDTNITDYVMPLLITDSRGNNTWGSSVLFQNNVLITNQHVIQPYMDDINNGQCVVKPQTTSLFTLGKKDKIIVPILGIDLVFIFLNKSIDSKSGSVKNCHQYNQGDSVYSSSFGLIYTGVSGNIQNPIKSYGIINQIIKLSIQQDLKQVMNCMLISSSNCWNGSSGGGLFKLKTNEFIGLICSNANIKSPLPFNKNDTIKLDKFEKVPSFSFILPIQIIEYCYYMILCNQDTTQINLEGLINLWNLNPQHQDLLLESSKL</sequence>
<dbReference type="GO" id="GO:0004252">
    <property type="term" value="F:serine-type endopeptidase activity"/>
    <property type="evidence" value="ECO:0007669"/>
    <property type="project" value="InterPro"/>
</dbReference>
<dbReference type="InterPro" id="IPR039245">
    <property type="entry name" value="TYSND1/DEG15"/>
</dbReference>
<dbReference type="GeneID" id="8048802"/>
<reference evidence="2 3" key="1">
    <citation type="journal article" date="2009" name="Genome Res.">
        <title>Comparative genomics of the fungal pathogens Candida dubliniensis and Candida albicans.</title>
        <authorList>
            <person name="Jackson A.P."/>
            <person name="Gamble J.A."/>
            <person name="Yeomans T."/>
            <person name="Moran G.P."/>
            <person name="Saunders D."/>
            <person name="Harris D."/>
            <person name="Aslett M."/>
            <person name="Barrell J.F."/>
            <person name="Butler G."/>
            <person name="Citiulo F."/>
            <person name="Coleman D.C."/>
            <person name="de Groot P.W.J."/>
            <person name="Goodwin T.J."/>
            <person name="Quail M.A."/>
            <person name="McQuillan J."/>
            <person name="Munro C.A."/>
            <person name="Pain A."/>
            <person name="Poulter R.T."/>
            <person name="Rajandream M.A."/>
            <person name="Renauld H."/>
            <person name="Spiering M.J."/>
            <person name="Tivey A."/>
            <person name="Gow N.A.R."/>
            <person name="Barrell B."/>
            <person name="Sullivan D.J."/>
            <person name="Berriman M."/>
        </authorList>
    </citation>
    <scope>NUCLEOTIDE SEQUENCE [LARGE SCALE GENOMIC DNA]</scope>
    <source>
        <strain evidence="3">CD36 / ATCC MYA-646 / CBS 7987 / NCPF 3949 / NRRL Y-17841</strain>
    </source>
</reference>
<dbReference type="GO" id="GO:0031998">
    <property type="term" value="P:regulation of fatty acid beta-oxidation"/>
    <property type="evidence" value="ECO:0007669"/>
    <property type="project" value="TreeGrafter"/>
</dbReference>
<dbReference type="EMBL" id="FM992693">
    <property type="protein sequence ID" value="CAX41086.1"/>
    <property type="molecule type" value="Genomic_DNA"/>
</dbReference>